<sequence>MTSVLGMLQEKNAGPVRLFEPRAINRPGTTTVFEEYPVIEADASQISQYDSSETEVEEFVHIEVMEDANGDEKFPAQRAVDDNTLDDEPKWFTLSNMTLPKTQNAIVTPVVGQTLNQVQQTIPVQLPQQGEVVVKMIWTGICGSDVLFSVGPQPGYCGIDHIAGHEGIGRIVMSTDPSLLGSPVAARYLAAYCRSCQACRDGLPESCPMQTNFPKHHNGTFQEYLTVSIESLMKLPQWIFDGSSTVSPGQYTAGLCSGAAAGRALKKINPRHGDVVVITGVAGGIGHIAGMLARNVYGAKVIGVDWGWKYNALGPMAAKIFDAFVPAPEEGVSWASFQAKIEEECTKLRGPAVSSRKADGLVIAVSTKVGYQNIGDYVRDGGSIVCVGVPKEKINVSMPLSDLVERALRIQGVLMGGWEESYEVLEYIRRGMITPIVTNISLQEVPSRMKAFAHHGNLGKIVVQIQDVL</sequence>
<dbReference type="Pfam" id="PF08240">
    <property type="entry name" value="ADH_N"/>
    <property type="match status" value="1"/>
</dbReference>
<feature type="domain" description="Alcohol dehydrogenase-like C-terminal" evidence="8">
    <location>
        <begin position="284"/>
        <end position="427"/>
    </location>
</feature>
<evidence type="ECO:0000256" key="1">
    <source>
        <dbReference type="ARBA" id="ARBA00001947"/>
    </source>
</evidence>
<evidence type="ECO:0000256" key="6">
    <source>
        <dbReference type="ARBA" id="ARBA00023002"/>
    </source>
</evidence>
<dbReference type="SUPFAM" id="SSF51735">
    <property type="entry name" value="NAD(P)-binding Rossmann-fold domains"/>
    <property type="match status" value="1"/>
</dbReference>
<comment type="caution">
    <text evidence="10">The sequence shown here is derived from an EMBL/GenBank/DDBJ whole genome shotgun (WGS) entry which is preliminary data.</text>
</comment>
<gene>
    <name evidence="10" type="ORF">CLO192961_LOCUS305663</name>
</gene>
<evidence type="ECO:0000256" key="5">
    <source>
        <dbReference type="ARBA" id="ARBA00022833"/>
    </source>
</evidence>
<reference evidence="10 11" key="1">
    <citation type="submission" date="2019-06" db="EMBL/GenBank/DDBJ databases">
        <authorList>
            <person name="Broberg M."/>
        </authorList>
    </citation>
    <scope>NUCLEOTIDE SEQUENCE [LARGE SCALE GENOMIC DNA]</scope>
</reference>
<dbReference type="InterPro" id="IPR013149">
    <property type="entry name" value="ADH-like_C"/>
</dbReference>
<feature type="domain" description="Alcohol dehydrogenase-like N-terminal" evidence="9">
    <location>
        <begin position="129"/>
        <end position="237"/>
    </location>
</feature>
<dbReference type="PANTHER" id="PTHR42940:SF3">
    <property type="entry name" value="ALCOHOL DEHYDROGENASE 1-RELATED"/>
    <property type="match status" value="1"/>
</dbReference>
<dbReference type="Gene3D" id="3.40.50.720">
    <property type="entry name" value="NAD(P)-binding Rossmann-like Domain"/>
    <property type="match status" value="1"/>
</dbReference>
<dbReference type="EC" id="1.1.1.1" evidence="3"/>
<evidence type="ECO:0000256" key="2">
    <source>
        <dbReference type="ARBA" id="ARBA00008072"/>
    </source>
</evidence>
<comment type="similarity">
    <text evidence="2">Belongs to the zinc-containing alcohol dehydrogenase family.</text>
</comment>
<dbReference type="Gene3D" id="3.90.180.10">
    <property type="entry name" value="Medium-chain alcohol dehydrogenases, catalytic domain"/>
    <property type="match status" value="1"/>
</dbReference>
<evidence type="ECO:0000256" key="7">
    <source>
        <dbReference type="ARBA" id="ARBA00023027"/>
    </source>
</evidence>
<comment type="cofactor">
    <cofactor evidence="1">
        <name>Zn(2+)</name>
        <dbReference type="ChEBI" id="CHEBI:29105"/>
    </cofactor>
</comment>
<organism evidence="10 11">
    <name type="scientific">Bionectria ochroleuca</name>
    <name type="common">Gliocladium roseum</name>
    <dbReference type="NCBI Taxonomy" id="29856"/>
    <lineage>
        <taxon>Eukaryota</taxon>
        <taxon>Fungi</taxon>
        <taxon>Dikarya</taxon>
        <taxon>Ascomycota</taxon>
        <taxon>Pezizomycotina</taxon>
        <taxon>Sordariomycetes</taxon>
        <taxon>Hypocreomycetidae</taxon>
        <taxon>Hypocreales</taxon>
        <taxon>Bionectriaceae</taxon>
        <taxon>Clonostachys</taxon>
    </lineage>
</organism>
<keyword evidence="6" id="KW-0560">Oxidoreductase</keyword>
<dbReference type="Proteomes" id="UP000766486">
    <property type="component" value="Unassembled WGS sequence"/>
</dbReference>
<name>A0ABY6UPA1_BIOOC</name>
<dbReference type="Pfam" id="PF00107">
    <property type="entry name" value="ADH_zinc_N"/>
    <property type="match status" value="1"/>
</dbReference>
<keyword evidence="7" id="KW-0520">NAD</keyword>
<evidence type="ECO:0000256" key="3">
    <source>
        <dbReference type="ARBA" id="ARBA00013190"/>
    </source>
</evidence>
<dbReference type="InterPro" id="IPR036291">
    <property type="entry name" value="NAD(P)-bd_dom_sf"/>
</dbReference>
<dbReference type="EMBL" id="CABFNS010000833">
    <property type="protein sequence ID" value="VUC31666.1"/>
    <property type="molecule type" value="Genomic_DNA"/>
</dbReference>
<dbReference type="PANTHER" id="PTHR42940">
    <property type="entry name" value="ALCOHOL DEHYDROGENASE 1-RELATED"/>
    <property type="match status" value="1"/>
</dbReference>
<evidence type="ECO:0000259" key="9">
    <source>
        <dbReference type="Pfam" id="PF08240"/>
    </source>
</evidence>
<keyword evidence="5" id="KW-0862">Zinc</keyword>
<keyword evidence="4" id="KW-0479">Metal-binding</keyword>
<evidence type="ECO:0000313" key="10">
    <source>
        <dbReference type="EMBL" id="VUC31666.1"/>
    </source>
</evidence>
<evidence type="ECO:0000313" key="11">
    <source>
        <dbReference type="Proteomes" id="UP000766486"/>
    </source>
</evidence>
<proteinExistence type="inferred from homology"/>
<dbReference type="InterPro" id="IPR013154">
    <property type="entry name" value="ADH-like_N"/>
</dbReference>
<protein>
    <recommendedName>
        <fullName evidence="3">alcohol dehydrogenase</fullName>
        <ecNumber evidence="3">1.1.1.1</ecNumber>
    </recommendedName>
</protein>
<accession>A0ABY6UPA1</accession>
<evidence type="ECO:0000259" key="8">
    <source>
        <dbReference type="Pfam" id="PF00107"/>
    </source>
</evidence>
<keyword evidence="11" id="KW-1185">Reference proteome</keyword>
<dbReference type="InterPro" id="IPR011032">
    <property type="entry name" value="GroES-like_sf"/>
</dbReference>
<dbReference type="SUPFAM" id="SSF50129">
    <property type="entry name" value="GroES-like"/>
    <property type="match status" value="1"/>
</dbReference>
<evidence type="ECO:0000256" key="4">
    <source>
        <dbReference type="ARBA" id="ARBA00022723"/>
    </source>
</evidence>